<evidence type="ECO:0000313" key="4">
    <source>
        <dbReference type="EMBL" id="QGY81305.1"/>
    </source>
</evidence>
<dbReference type="OrthoDB" id="9801052at2"/>
<dbReference type="Gene3D" id="3.40.640.10">
    <property type="entry name" value="Type I PLP-dependent aspartate aminotransferase-like (Major domain)"/>
    <property type="match status" value="1"/>
</dbReference>
<dbReference type="EC" id="5.4.3.8" evidence="4"/>
<dbReference type="PANTHER" id="PTHR43713:SF3">
    <property type="entry name" value="GLUTAMATE-1-SEMIALDEHYDE 2,1-AMINOMUTASE 1, CHLOROPLASTIC-RELATED"/>
    <property type="match status" value="1"/>
</dbReference>
<dbReference type="PANTHER" id="PTHR43713">
    <property type="entry name" value="GLUTAMATE-1-SEMIALDEHYDE 2,1-AMINOMUTASE"/>
    <property type="match status" value="1"/>
</dbReference>
<keyword evidence="4" id="KW-0413">Isomerase</keyword>
<dbReference type="InterPro" id="IPR005814">
    <property type="entry name" value="Aminotrans_3"/>
</dbReference>
<dbReference type="AlphaFoldDB" id="A0A6I6L5P2"/>
<dbReference type="GO" id="GO:0008483">
    <property type="term" value="F:transaminase activity"/>
    <property type="evidence" value="ECO:0007669"/>
    <property type="project" value="InterPro"/>
</dbReference>
<sequence length="443" mass="48778">MTRIDNFSKSQKMIARLHEIVPGGGHTYSKGLDQFPYRSPQLITGAKGAYCVDVDGNRFLDWAMGNRVFILGHGYPAVNEAVKNAIDVGVNYTRPGLLELEVAEYLLDMHSWAGMVKFGKNGSDVTTAAIKLARAATGREIVAICGDHPFFSTHDWFIGSTAMDAGTLQGEKRTTVKFRYNDMASVEALFAEYPGQIAAIILEPVKNDAPVDGFLEGLRAIATRENAVLIFDEMIAGMRFHHLGAHHLYNVQPDLATFGKAVSNGFSFSFLIGAKEIMELGGLMHDRSRVFLLSQTHASETVGLAACRATMEECIRNDVSTHVWSTGKKLKDKFNALVKSVGVEDYVRIIGFDCNPQILSTHADGGYWPELHTAFHEEVIAQGVLIPWISITWSHGDAELEQTMKALEAGFNRVKRLLDEGGDVSTGYEGNAVQPVFRKYNNV</sequence>
<dbReference type="GO" id="GO:0042286">
    <property type="term" value="F:glutamate-1-semialdehyde 2,1-aminomutase activity"/>
    <property type="evidence" value="ECO:0007669"/>
    <property type="project" value="UniProtKB-EC"/>
</dbReference>
<dbReference type="GO" id="GO:0030170">
    <property type="term" value="F:pyridoxal phosphate binding"/>
    <property type="evidence" value="ECO:0007669"/>
    <property type="project" value="InterPro"/>
</dbReference>
<evidence type="ECO:0000313" key="5">
    <source>
        <dbReference type="Proteomes" id="UP000428803"/>
    </source>
</evidence>
<dbReference type="Proteomes" id="UP000428803">
    <property type="component" value="Chromosome"/>
</dbReference>
<dbReference type="EMBL" id="CP035733">
    <property type="protein sequence ID" value="QGY81305.1"/>
    <property type="molecule type" value="Genomic_DNA"/>
</dbReference>
<proteinExistence type="inferred from homology"/>
<evidence type="ECO:0000256" key="1">
    <source>
        <dbReference type="ARBA" id="ARBA00001933"/>
    </source>
</evidence>
<protein>
    <submittedName>
        <fullName evidence="4">Glutamate-1-semialdehyde 2,1-aminomutase</fullName>
        <ecNumber evidence="4">5.4.3.8</ecNumber>
    </submittedName>
</protein>
<dbReference type="InterPro" id="IPR015422">
    <property type="entry name" value="PyrdxlP-dep_Trfase_small"/>
</dbReference>
<dbReference type="NCBIfam" id="NF004856">
    <property type="entry name" value="PRK06209.1"/>
    <property type="match status" value="1"/>
</dbReference>
<dbReference type="KEGG" id="slaa:EUU25_12165"/>
<dbReference type="InterPro" id="IPR015424">
    <property type="entry name" value="PyrdxlP-dep_Trfase"/>
</dbReference>
<dbReference type="InterPro" id="IPR015421">
    <property type="entry name" value="PyrdxlP-dep_Trfase_major"/>
</dbReference>
<keyword evidence="2 3" id="KW-0663">Pyridoxal phosphate</keyword>
<dbReference type="SUPFAM" id="SSF53383">
    <property type="entry name" value="PLP-dependent transferases"/>
    <property type="match status" value="1"/>
</dbReference>
<comment type="similarity">
    <text evidence="3">Belongs to the class-III pyridoxal-phosphate-dependent aminotransferase family.</text>
</comment>
<reference evidence="5" key="1">
    <citation type="submission" date="2019-01" db="EMBL/GenBank/DDBJ databases">
        <title>Sphingorhabdus lacus sp.nov., isolated from an oligotrophic freshwater lake.</title>
        <authorList>
            <person name="Park M."/>
        </authorList>
    </citation>
    <scope>NUCLEOTIDE SEQUENCE [LARGE SCALE GENOMIC DNA]</scope>
    <source>
        <strain evidence="5">IMCC1753</strain>
    </source>
</reference>
<evidence type="ECO:0000256" key="3">
    <source>
        <dbReference type="RuleBase" id="RU003560"/>
    </source>
</evidence>
<comment type="cofactor">
    <cofactor evidence="1">
        <name>pyridoxal 5'-phosphate</name>
        <dbReference type="ChEBI" id="CHEBI:597326"/>
    </cofactor>
</comment>
<dbReference type="RefSeq" id="WP_158901350.1">
    <property type="nucleotide sequence ID" value="NZ_CP035733.1"/>
</dbReference>
<accession>A0A6I6L5P2</accession>
<evidence type="ECO:0000256" key="2">
    <source>
        <dbReference type="ARBA" id="ARBA00022898"/>
    </source>
</evidence>
<gene>
    <name evidence="4" type="ORF">EUU25_12165</name>
</gene>
<dbReference type="Gene3D" id="3.90.1150.10">
    <property type="entry name" value="Aspartate Aminotransferase, domain 1"/>
    <property type="match status" value="1"/>
</dbReference>
<organism evidence="4 5">
    <name type="scientific">Sphingorhabdus lacus</name>
    <dbReference type="NCBI Taxonomy" id="392610"/>
    <lineage>
        <taxon>Bacteria</taxon>
        <taxon>Pseudomonadati</taxon>
        <taxon>Pseudomonadota</taxon>
        <taxon>Alphaproteobacteria</taxon>
        <taxon>Sphingomonadales</taxon>
        <taxon>Sphingomonadaceae</taxon>
        <taxon>Sphingorhabdus</taxon>
    </lineage>
</organism>
<dbReference type="Pfam" id="PF00202">
    <property type="entry name" value="Aminotran_3"/>
    <property type="match status" value="1"/>
</dbReference>
<name>A0A6I6L5P2_9SPHN</name>
<keyword evidence="5" id="KW-1185">Reference proteome</keyword>